<feature type="transmembrane region" description="Helical" evidence="1">
    <location>
        <begin position="375"/>
        <end position="391"/>
    </location>
</feature>
<feature type="transmembrane region" description="Helical" evidence="1">
    <location>
        <begin position="205"/>
        <end position="232"/>
    </location>
</feature>
<evidence type="ECO:0000256" key="1">
    <source>
        <dbReference type="SAM" id="Phobius"/>
    </source>
</evidence>
<reference evidence="2 3" key="1">
    <citation type="journal article" date="2017" name="Front. Microbiol.">
        <title>New Insights into the Diversity of the Genus Faecalibacterium.</title>
        <authorList>
            <person name="Benevides L."/>
            <person name="Burman S."/>
            <person name="Martin R."/>
            <person name="Robert V."/>
            <person name="Thomas M."/>
            <person name="Miquel S."/>
            <person name="Chain F."/>
            <person name="Sokol H."/>
            <person name="Bermudez-Humaran L.G."/>
            <person name="Morrison M."/>
            <person name="Langella P."/>
            <person name="Azevedo V.A."/>
            <person name="Chatel J.M."/>
            <person name="Soares S."/>
        </authorList>
    </citation>
    <scope>NUCLEOTIDE SEQUENCE [LARGE SCALE GENOMIC DNA]</scope>
    <source>
        <strain evidence="2 3">AHMP21</strain>
    </source>
</reference>
<dbReference type="Proteomes" id="UP000220904">
    <property type="component" value="Unassembled WGS sequence"/>
</dbReference>
<keyword evidence="1" id="KW-1133">Transmembrane helix</keyword>
<evidence type="ECO:0000313" key="3">
    <source>
        <dbReference type="Proteomes" id="UP000220904"/>
    </source>
</evidence>
<evidence type="ECO:0000313" key="2">
    <source>
        <dbReference type="EMBL" id="PDX85696.1"/>
    </source>
</evidence>
<feature type="transmembrane region" description="Helical" evidence="1">
    <location>
        <begin position="238"/>
        <end position="263"/>
    </location>
</feature>
<gene>
    <name evidence="2" type="ORF">CHR60_11655</name>
</gene>
<keyword evidence="1" id="KW-0812">Transmembrane</keyword>
<feature type="transmembrane region" description="Helical" evidence="1">
    <location>
        <begin position="180"/>
        <end position="198"/>
    </location>
</feature>
<sequence>MIDLHGLCTIRAILLDGGAKMVPYFLTFFASCVFCYLGEKSLKSTITIHQKPLLAHGAFVLRKSTVFFSYSVLLVAALAGARGYTVGTDIKTYGNDFYYYAKTVSYSTLIKTLPQIEPLYLALVKISSLISTTPHFLYFLNGLLVYSFMMAGFVYYEKYLSITFSWFGFLCLLYGDTYNAMRQCIAIAICFWAFHYVEERKYIRFALWIIIAFNFHNTAIILVFIAFAYILLKKNNTPLIKITIAAVIILALLEYNTILTFLIQYGLLDLKMTKYFISGRAPISIPALLIRLPFLILIFIQYNDFKSGFSQTEEVQALESDSFSDFLVLMLLFELFTVEMSALVATLYRISLYAVPFRCISYARLFSIGKKNKKMYFVLLIVYLALIFVYQNCIKGNNEIYPYVFGLFE</sequence>
<proteinExistence type="predicted"/>
<dbReference type="Pfam" id="PF14897">
    <property type="entry name" value="EpsG"/>
    <property type="match status" value="1"/>
</dbReference>
<protein>
    <recommendedName>
        <fullName evidence="4">EpsG family protein</fullName>
    </recommendedName>
</protein>
<feature type="transmembrane region" description="Helical" evidence="1">
    <location>
        <begin position="21"/>
        <end position="38"/>
    </location>
</feature>
<comment type="caution">
    <text evidence="2">The sequence shown here is derived from an EMBL/GenBank/DDBJ whole genome shotgun (WGS) entry which is preliminary data.</text>
</comment>
<organism evidence="2 3">
    <name type="scientific">Faecalibacterium prausnitzii</name>
    <dbReference type="NCBI Taxonomy" id="853"/>
    <lineage>
        <taxon>Bacteria</taxon>
        <taxon>Bacillati</taxon>
        <taxon>Bacillota</taxon>
        <taxon>Clostridia</taxon>
        <taxon>Eubacteriales</taxon>
        <taxon>Oscillospiraceae</taxon>
        <taxon>Faecalibacterium</taxon>
    </lineage>
</organism>
<name>A0A2A7B2T8_9FIRM</name>
<feature type="transmembrane region" description="Helical" evidence="1">
    <location>
        <begin position="136"/>
        <end position="156"/>
    </location>
</feature>
<feature type="transmembrane region" description="Helical" evidence="1">
    <location>
        <begin position="59"/>
        <end position="84"/>
    </location>
</feature>
<dbReference type="EMBL" id="NOUV01000019">
    <property type="protein sequence ID" value="PDX85696.1"/>
    <property type="molecule type" value="Genomic_DNA"/>
</dbReference>
<feature type="transmembrane region" description="Helical" evidence="1">
    <location>
        <begin position="326"/>
        <end position="355"/>
    </location>
</feature>
<evidence type="ECO:0008006" key="4">
    <source>
        <dbReference type="Google" id="ProtNLM"/>
    </source>
</evidence>
<accession>A0A2A7B2T8</accession>
<keyword evidence="1" id="KW-0472">Membrane</keyword>
<feature type="transmembrane region" description="Helical" evidence="1">
    <location>
        <begin position="283"/>
        <end position="302"/>
    </location>
</feature>
<dbReference type="InterPro" id="IPR049458">
    <property type="entry name" value="EpsG-like"/>
</dbReference>
<dbReference type="AlphaFoldDB" id="A0A2A7B2T8"/>
<dbReference type="OrthoDB" id="2329888at2"/>